<evidence type="ECO:0000256" key="2">
    <source>
        <dbReference type="ARBA" id="ARBA00035707"/>
    </source>
</evidence>
<sequence length="295" mass="33087">MSALLAKSPASKGLCRVWNLMAQQLRFEGNRPNLKNPKPAHWNRARMLAVCQPVYPPGPRNCEKDALLQKKADNVLEVGIFYRYVWTNFVSRLFLGQGKLRTGTSGDQSRELAFLPHNDHSYSKHDLINIRGSLYDMNFDMRIQKEVNRNMARMSLTGTRWAPLIPLFEGKTSLGFCKEDDISRLMKALKKMPQFLLLAVVAHNRILTKNAIEELEKLRNITNVRTQLCSSLALQSVTLSQNLTANVSALSHSLTTYSQPGEDTSSSSSSDSDSDSDSDSSSSSDSDKEDNNKEK</sequence>
<comment type="similarity">
    <text evidence="1">Belongs to the universal ribosomal protein uL10 family.</text>
</comment>
<dbReference type="STRING" id="48709.A0A1D2NIJ7"/>
<evidence type="ECO:0000313" key="6">
    <source>
        <dbReference type="Proteomes" id="UP000094527"/>
    </source>
</evidence>
<organism evidence="5 6">
    <name type="scientific">Orchesella cincta</name>
    <name type="common">Springtail</name>
    <name type="synonym">Podura cincta</name>
    <dbReference type="NCBI Taxonomy" id="48709"/>
    <lineage>
        <taxon>Eukaryota</taxon>
        <taxon>Metazoa</taxon>
        <taxon>Ecdysozoa</taxon>
        <taxon>Arthropoda</taxon>
        <taxon>Hexapoda</taxon>
        <taxon>Collembola</taxon>
        <taxon>Entomobryomorpha</taxon>
        <taxon>Entomobryoidea</taxon>
        <taxon>Orchesellidae</taxon>
        <taxon>Orchesellinae</taxon>
        <taxon>Orchesella</taxon>
    </lineage>
</organism>
<dbReference type="OrthoDB" id="360689at2759"/>
<dbReference type="SUPFAM" id="SSF160369">
    <property type="entry name" value="Ribosomal protein L10-like"/>
    <property type="match status" value="1"/>
</dbReference>
<keyword evidence="5" id="KW-0687">Ribonucleoprotein</keyword>
<dbReference type="EMBL" id="LJIJ01000030">
    <property type="protein sequence ID" value="ODN05093.1"/>
    <property type="molecule type" value="Genomic_DNA"/>
</dbReference>
<feature type="region of interest" description="Disordered" evidence="4">
    <location>
        <begin position="254"/>
        <end position="295"/>
    </location>
</feature>
<reference evidence="5 6" key="1">
    <citation type="journal article" date="2016" name="Genome Biol. Evol.">
        <title>Gene Family Evolution Reflects Adaptation to Soil Environmental Stressors in the Genome of the Collembolan Orchesella cincta.</title>
        <authorList>
            <person name="Faddeeva-Vakhrusheva A."/>
            <person name="Derks M.F."/>
            <person name="Anvar S.Y."/>
            <person name="Agamennone V."/>
            <person name="Suring W."/>
            <person name="Smit S."/>
            <person name="van Straalen N.M."/>
            <person name="Roelofs D."/>
        </authorList>
    </citation>
    <scope>NUCLEOTIDE SEQUENCE [LARGE SCALE GENOMIC DNA]</scope>
    <source>
        <tissue evidence="5">Mixed pool</tissue>
    </source>
</reference>
<dbReference type="PANTHER" id="PTHR11560">
    <property type="entry name" value="39S RIBOSOMAL PROTEIN L10, MITOCHONDRIAL"/>
    <property type="match status" value="1"/>
</dbReference>
<evidence type="ECO:0000313" key="5">
    <source>
        <dbReference type="EMBL" id="ODN05093.1"/>
    </source>
</evidence>
<comment type="caution">
    <text evidence="5">The sequence shown here is derived from an EMBL/GenBank/DDBJ whole genome shotgun (WGS) entry which is preliminary data.</text>
</comment>
<feature type="compositionally biased region" description="Basic and acidic residues" evidence="4">
    <location>
        <begin position="285"/>
        <end position="295"/>
    </location>
</feature>
<dbReference type="OMA" id="RENRMIA"/>
<dbReference type="AlphaFoldDB" id="A0A1D2NIJ7"/>
<evidence type="ECO:0000256" key="4">
    <source>
        <dbReference type="SAM" id="MobiDB-lite"/>
    </source>
</evidence>
<dbReference type="InterPro" id="IPR047865">
    <property type="entry name" value="Ribosomal_uL10_bac_type"/>
</dbReference>
<gene>
    <name evidence="5" type="ORF">Ocin01_01579</name>
</gene>
<dbReference type="Gene3D" id="3.30.70.1730">
    <property type="match status" value="1"/>
</dbReference>
<dbReference type="GO" id="GO:0005840">
    <property type="term" value="C:ribosome"/>
    <property type="evidence" value="ECO:0007669"/>
    <property type="project" value="UniProtKB-KW"/>
</dbReference>
<keyword evidence="5" id="KW-0689">Ribosomal protein</keyword>
<dbReference type="InterPro" id="IPR043141">
    <property type="entry name" value="Ribosomal_uL10-like_sf"/>
</dbReference>
<dbReference type="Proteomes" id="UP000094527">
    <property type="component" value="Unassembled WGS sequence"/>
</dbReference>
<evidence type="ECO:0000256" key="3">
    <source>
        <dbReference type="ARBA" id="ARBA00035716"/>
    </source>
</evidence>
<evidence type="ECO:0000256" key="1">
    <source>
        <dbReference type="ARBA" id="ARBA00008889"/>
    </source>
</evidence>
<accession>A0A1D2NIJ7</accession>
<protein>
    <recommendedName>
        <fullName evidence="2">Large ribosomal subunit protein uL10m</fullName>
    </recommendedName>
    <alternativeName>
        <fullName evidence="3">39S ribosomal protein L10, mitochondrial</fullName>
    </alternativeName>
</protein>
<keyword evidence="6" id="KW-1185">Reference proteome</keyword>
<name>A0A1D2NIJ7_ORCCI</name>
<feature type="compositionally biased region" description="Polar residues" evidence="4">
    <location>
        <begin position="254"/>
        <end position="264"/>
    </location>
</feature>
<proteinExistence type="inferred from homology"/>